<keyword evidence="3 6" id="KW-0812">Transmembrane</keyword>
<sequence length="281" mass="30487">MGEEKITQQITEMDKTKAIFCPESPCQGAHPFLARRQCPLSPLGGDCLLRGAETCLLPCVRSGLSLGDVPSRQPIGIVLTVLGVVILDFSADATEGPIRAYLLDVVDSEEQDMALNIHAFSAGLGGAIGYVLGGLDWTQTFLGDWFRTQNQVLFFFAAIIFVVSVALHLFSIEEEQYSPPQERGPCRSLSRGHAVSTALLQKYLDNYDLSIRVIYVLGTLGFSIGTAVMAMFADVYVAMIMISTMGIVSMSISYCPYALLGQYHDIKEVRPGGGGWEGCRG</sequence>
<feature type="transmembrane region" description="Helical" evidence="6">
    <location>
        <begin position="113"/>
        <end position="132"/>
    </location>
</feature>
<evidence type="ECO:0000256" key="5">
    <source>
        <dbReference type="ARBA" id="ARBA00023136"/>
    </source>
</evidence>
<dbReference type="GO" id="GO:0016020">
    <property type="term" value="C:membrane"/>
    <property type="evidence" value="ECO:0007669"/>
    <property type="project" value="UniProtKB-SubCell"/>
</dbReference>
<dbReference type="Proteomes" id="UP000386466">
    <property type="component" value="Unassembled WGS sequence"/>
</dbReference>
<evidence type="ECO:0000256" key="6">
    <source>
        <dbReference type="SAM" id="Phobius"/>
    </source>
</evidence>
<dbReference type="Gene3D" id="1.20.1250.20">
    <property type="entry name" value="MFS general substrate transporter like domains"/>
    <property type="match status" value="1"/>
</dbReference>
<dbReference type="InterPro" id="IPR036259">
    <property type="entry name" value="MFS_trans_sf"/>
</dbReference>
<name>A0A485P9T9_LYNPA</name>
<protein>
    <submittedName>
        <fullName evidence="7">Uncharacterized protein</fullName>
    </submittedName>
</protein>
<proteinExistence type="predicted"/>
<keyword evidence="4 6" id="KW-1133">Transmembrane helix</keyword>
<organism evidence="7 8">
    <name type="scientific">Lynx pardinus</name>
    <name type="common">Iberian lynx</name>
    <name type="synonym">Felis pardina</name>
    <dbReference type="NCBI Taxonomy" id="191816"/>
    <lineage>
        <taxon>Eukaryota</taxon>
        <taxon>Metazoa</taxon>
        <taxon>Chordata</taxon>
        <taxon>Craniata</taxon>
        <taxon>Vertebrata</taxon>
        <taxon>Euteleostomi</taxon>
        <taxon>Mammalia</taxon>
        <taxon>Eutheria</taxon>
        <taxon>Laurasiatheria</taxon>
        <taxon>Carnivora</taxon>
        <taxon>Feliformia</taxon>
        <taxon>Felidae</taxon>
        <taxon>Felinae</taxon>
        <taxon>Lynx</taxon>
    </lineage>
</organism>
<evidence type="ECO:0000313" key="7">
    <source>
        <dbReference type="EMBL" id="VFV42895.1"/>
    </source>
</evidence>
<feature type="transmembrane region" description="Helical" evidence="6">
    <location>
        <begin position="152"/>
        <end position="170"/>
    </location>
</feature>
<dbReference type="SUPFAM" id="SSF103473">
    <property type="entry name" value="MFS general substrate transporter"/>
    <property type="match status" value="1"/>
</dbReference>
<feature type="transmembrane region" description="Helical" evidence="6">
    <location>
        <begin position="213"/>
        <end position="232"/>
    </location>
</feature>
<keyword evidence="8" id="KW-1185">Reference proteome</keyword>
<dbReference type="PANTHER" id="PTHR19432:SF7">
    <property type="entry name" value="SOLUTE CARRIER FAMILY 45 MEMBER 4"/>
    <property type="match status" value="1"/>
</dbReference>
<accession>A0A485P9T9</accession>
<feature type="transmembrane region" description="Helical" evidence="6">
    <location>
        <begin position="238"/>
        <end position="260"/>
    </location>
</feature>
<dbReference type="PANTHER" id="PTHR19432">
    <property type="entry name" value="SUGAR TRANSPORTER"/>
    <property type="match status" value="1"/>
</dbReference>
<reference evidence="7 8" key="1">
    <citation type="submission" date="2019-01" db="EMBL/GenBank/DDBJ databases">
        <authorList>
            <person name="Alioto T."/>
            <person name="Alioto T."/>
        </authorList>
    </citation>
    <scope>NUCLEOTIDE SEQUENCE [LARGE SCALE GENOMIC DNA]</scope>
</reference>
<evidence type="ECO:0000256" key="2">
    <source>
        <dbReference type="ARBA" id="ARBA00022448"/>
    </source>
</evidence>
<evidence type="ECO:0000256" key="4">
    <source>
        <dbReference type="ARBA" id="ARBA00022989"/>
    </source>
</evidence>
<dbReference type="AlphaFoldDB" id="A0A485P9T9"/>
<evidence type="ECO:0000256" key="3">
    <source>
        <dbReference type="ARBA" id="ARBA00022692"/>
    </source>
</evidence>
<evidence type="ECO:0000256" key="1">
    <source>
        <dbReference type="ARBA" id="ARBA00004141"/>
    </source>
</evidence>
<keyword evidence="2" id="KW-0813">Transport</keyword>
<dbReference type="EMBL" id="CAAGRJ010032743">
    <property type="protein sequence ID" value="VFV42895.1"/>
    <property type="molecule type" value="Genomic_DNA"/>
</dbReference>
<keyword evidence="5 6" id="KW-0472">Membrane</keyword>
<dbReference type="GO" id="GO:0008506">
    <property type="term" value="F:sucrose:proton symporter activity"/>
    <property type="evidence" value="ECO:0007669"/>
    <property type="project" value="TreeGrafter"/>
</dbReference>
<comment type="subcellular location">
    <subcellularLocation>
        <location evidence="1">Membrane</location>
        <topology evidence="1">Multi-pass membrane protein</topology>
    </subcellularLocation>
</comment>
<gene>
    <name evidence="7" type="ORF">LYPA_23C002670</name>
</gene>
<evidence type="ECO:0000313" key="8">
    <source>
        <dbReference type="Proteomes" id="UP000386466"/>
    </source>
</evidence>